<organism evidence="2">
    <name type="scientific">Streptantibioticus silvisoli</name>
    <dbReference type="NCBI Taxonomy" id="2705255"/>
    <lineage>
        <taxon>Bacteria</taxon>
        <taxon>Bacillati</taxon>
        <taxon>Actinomycetota</taxon>
        <taxon>Actinomycetes</taxon>
        <taxon>Kitasatosporales</taxon>
        <taxon>Streptomycetaceae</taxon>
        <taxon>Streptantibioticus</taxon>
    </lineage>
</organism>
<proteinExistence type="inferred from homology"/>
<evidence type="ECO:0000256" key="1">
    <source>
        <dbReference type="ARBA" id="ARBA00005534"/>
    </source>
</evidence>
<comment type="caution">
    <text evidence="2">The sequence shown here is derived from an EMBL/GenBank/DDBJ whole genome shotgun (WGS) entry which is preliminary data.</text>
</comment>
<dbReference type="AlphaFoldDB" id="A0AA90JZH0"/>
<reference evidence="2" key="1">
    <citation type="submission" date="2023-05" db="EMBL/GenBank/DDBJ databases">
        <title>Streptantibioticus silvisoli sp. nov., acidotolerant actinomycetes 1 from pine litter.</title>
        <authorList>
            <person name="Swiecimska M."/>
            <person name="Golinska P."/>
            <person name="Sangal V."/>
            <person name="Wachnowicz B."/>
            <person name="Goodfellow M."/>
        </authorList>
    </citation>
    <scope>NUCLEOTIDE SEQUENCE</scope>
    <source>
        <strain evidence="2">SL13</strain>
    </source>
</reference>
<dbReference type="RefSeq" id="WP_271318176.1">
    <property type="nucleotide sequence ID" value="NZ_JABXJJ020000028.1"/>
</dbReference>
<dbReference type="Gene3D" id="2.60.120.460">
    <property type="entry name" value="YjbQ-like"/>
    <property type="match status" value="1"/>
</dbReference>
<dbReference type="PANTHER" id="PTHR30615">
    <property type="entry name" value="UNCHARACTERIZED PROTEIN YJBQ-RELATED"/>
    <property type="match status" value="1"/>
</dbReference>
<dbReference type="PANTHER" id="PTHR30615:SF8">
    <property type="entry name" value="UPF0047 PROTEIN C4A8.02C"/>
    <property type="match status" value="1"/>
</dbReference>
<dbReference type="InterPro" id="IPR035917">
    <property type="entry name" value="YjbQ-like_sf"/>
</dbReference>
<evidence type="ECO:0000313" key="2">
    <source>
        <dbReference type="EMBL" id="MDI5972041.1"/>
    </source>
</evidence>
<dbReference type="Pfam" id="PF01894">
    <property type="entry name" value="YjbQ"/>
    <property type="match status" value="1"/>
</dbReference>
<name>A0AA90JZH0_9ACTN</name>
<comment type="similarity">
    <text evidence="1">Belongs to the UPF0047 family.</text>
</comment>
<dbReference type="SUPFAM" id="SSF111038">
    <property type="entry name" value="YjbQ-like"/>
    <property type="match status" value="1"/>
</dbReference>
<dbReference type="InterPro" id="IPR001602">
    <property type="entry name" value="UPF0047_YjbQ-like"/>
</dbReference>
<accession>A0AA90JZH0</accession>
<gene>
    <name evidence="2" type="ORF">POF50_022340</name>
</gene>
<protein>
    <submittedName>
        <fullName evidence="2">YjbQ family protein</fullName>
    </submittedName>
</protein>
<dbReference type="PIRSF" id="PIRSF004681">
    <property type="entry name" value="UCP004681"/>
    <property type="match status" value="1"/>
</dbReference>
<sequence length="140" mass="15114">MADTFRTETFELTTGDRERAMDITDACADFLRRVAPGADGLLNVFVPHATAGIAVIETGAGSDADLLARLRELLPADDRWHHRHGTPGHGRDHVLPALIAPHATLPVISGQLVLGTWQSVVFVDTNVDNAVRTVRLSFLG</sequence>
<dbReference type="EMBL" id="JABXJJ020000028">
    <property type="protein sequence ID" value="MDI5972041.1"/>
    <property type="molecule type" value="Genomic_DNA"/>
</dbReference>